<dbReference type="EMBL" id="SDOX01000016">
    <property type="protein sequence ID" value="TFJ85021.1"/>
    <property type="molecule type" value="Genomic_DNA"/>
</dbReference>
<dbReference type="Pfam" id="PF03462">
    <property type="entry name" value="PCRF"/>
    <property type="match status" value="1"/>
</dbReference>
<dbReference type="HAMAP" id="MF_00094">
    <property type="entry name" value="Rel_fac_2"/>
    <property type="match status" value="1"/>
</dbReference>
<sequence length="453" mass="49574">MTPSTFLRPPSWWPSCISVKGAPAPRHDLGSLSSASLRNGRRRSRRMFSSSSASSSPSSSSSFSSSILSSTETPIQDPAELKRALAEAARAIEANTAALNLPKIMGEIDYCEQEAAQESFWERPGEAREKMSVLAGLQGTVARVDRWRRLYEDVATALALWEEGGGEEWGVEGKDGMRKLQQDLVTWEVDQLLSGPYDACGCRVAITAGAGGTDASDWAGMLLRMYLRYGERKGWKLRMLEKQVSTEGVGIKGALLEVEGEKAYGLLKAEEGTHRLVRISPFNAAGKRQTSFAGVEVMPILSDERLEDVVLAEGEVEMTTFRAGGAGGQNVNKVETAVRLKHLPTGLVARCQEERSQMLNRKKATALLKAKLLAVKEAQRVEALAEIRGDLIEASWGQQIRNYVLHPYKLVKDTRSGRETPDVSGILDGGEVLEDFIGAYLRMRAAERKEEGG</sequence>
<dbReference type="Proteomes" id="UP000355283">
    <property type="component" value="Unassembled WGS sequence"/>
</dbReference>
<dbReference type="AlphaFoldDB" id="A0A4D9D036"/>
<comment type="caution">
    <text evidence="5">The sequence shown here is derived from an EMBL/GenBank/DDBJ whole genome shotgun (WGS) entry which is preliminary data.</text>
</comment>
<gene>
    <name evidence="5" type="ORF">NSK_003445</name>
</gene>
<evidence type="ECO:0000256" key="1">
    <source>
        <dbReference type="ARBA" id="ARBA00010835"/>
    </source>
</evidence>
<feature type="compositionally biased region" description="Low complexity" evidence="3">
    <location>
        <begin position="47"/>
        <end position="70"/>
    </location>
</feature>
<comment type="similarity">
    <text evidence="1">Belongs to the prokaryotic/mitochondrial release factor family.</text>
</comment>
<evidence type="ECO:0000313" key="6">
    <source>
        <dbReference type="Proteomes" id="UP000355283"/>
    </source>
</evidence>
<keyword evidence="6" id="KW-1185">Reference proteome</keyword>
<evidence type="ECO:0000313" key="5">
    <source>
        <dbReference type="EMBL" id="TFJ85021.1"/>
    </source>
</evidence>
<dbReference type="Gene3D" id="3.30.70.1660">
    <property type="match status" value="1"/>
</dbReference>
<dbReference type="OrthoDB" id="2019491at2759"/>
<reference evidence="5 6" key="1">
    <citation type="submission" date="2019-01" db="EMBL/GenBank/DDBJ databases">
        <title>Nuclear Genome Assembly of the Microalgal Biofuel strain Nannochloropsis salina CCMP1776.</title>
        <authorList>
            <person name="Hovde B."/>
        </authorList>
    </citation>
    <scope>NUCLEOTIDE SEQUENCE [LARGE SCALE GENOMIC DNA]</scope>
    <source>
        <strain evidence="5 6">CCMP1776</strain>
    </source>
</reference>
<accession>A0A4D9D036</accession>
<feature type="region of interest" description="Disordered" evidence="3">
    <location>
        <begin position="24"/>
        <end position="75"/>
    </location>
</feature>
<dbReference type="InterPro" id="IPR045853">
    <property type="entry name" value="Pep_chain_release_fac_I_sf"/>
</dbReference>
<organism evidence="5 6">
    <name type="scientific">Nannochloropsis salina CCMP1776</name>
    <dbReference type="NCBI Taxonomy" id="1027361"/>
    <lineage>
        <taxon>Eukaryota</taxon>
        <taxon>Sar</taxon>
        <taxon>Stramenopiles</taxon>
        <taxon>Ochrophyta</taxon>
        <taxon>Eustigmatophyceae</taxon>
        <taxon>Eustigmatales</taxon>
        <taxon>Monodopsidaceae</taxon>
        <taxon>Microchloropsis</taxon>
        <taxon>Microchloropsis salina</taxon>
    </lineage>
</organism>
<dbReference type="GO" id="GO:0005737">
    <property type="term" value="C:cytoplasm"/>
    <property type="evidence" value="ECO:0007669"/>
    <property type="project" value="InterPro"/>
</dbReference>
<dbReference type="SUPFAM" id="SSF75620">
    <property type="entry name" value="Release factor"/>
    <property type="match status" value="1"/>
</dbReference>
<dbReference type="NCBIfam" id="TIGR00020">
    <property type="entry name" value="prfB"/>
    <property type="match status" value="1"/>
</dbReference>
<proteinExistence type="inferred from homology"/>
<dbReference type="Gene3D" id="1.20.58.410">
    <property type="entry name" value="Release factor"/>
    <property type="match status" value="1"/>
</dbReference>
<evidence type="ECO:0000256" key="2">
    <source>
        <dbReference type="ARBA" id="ARBA00022917"/>
    </source>
</evidence>
<evidence type="ECO:0000256" key="3">
    <source>
        <dbReference type="SAM" id="MobiDB-lite"/>
    </source>
</evidence>
<evidence type="ECO:0000259" key="4">
    <source>
        <dbReference type="PROSITE" id="PS00745"/>
    </source>
</evidence>
<protein>
    <recommendedName>
        <fullName evidence="4">Prokaryotic-type class I peptide chain release factors domain-containing protein</fullName>
    </recommendedName>
</protein>
<dbReference type="InterPro" id="IPR000352">
    <property type="entry name" value="Pep_chain_release_fac_I"/>
</dbReference>
<dbReference type="Pfam" id="PF00472">
    <property type="entry name" value="RF-1"/>
    <property type="match status" value="1"/>
</dbReference>
<keyword evidence="2" id="KW-0648">Protein biosynthesis</keyword>
<name>A0A4D9D036_9STRA</name>
<dbReference type="PANTHER" id="PTHR43116">
    <property type="entry name" value="PEPTIDE CHAIN RELEASE FACTOR 2"/>
    <property type="match status" value="1"/>
</dbReference>
<feature type="domain" description="Prokaryotic-type class I peptide chain release factors" evidence="4">
    <location>
        <begin position="322"/>
        <end position="338"/>
    </location>
</feature>
<dbReference type="InterPro" id="IPR005139">
    <property type="entry name" value="PCRF"/>
</dbReference>
<dbReference type="InterPro" id="IPR004374">
    <property type="entry name" value="PrfB"/>
</dbReference>
<dbReference type="SMART" id="SM00937">
    <property type="entry name" value="PCRF"/>
    <property type="match status" value="1"/>
</dbReference>
<dbReference type="GO" id="GO:0016149">
    <property type="term" value="F:translation release factor activity, codon specific"/>
    <property type="evidence" value="ECO:0007669"/>
    <property type="project" value="InterPro"/>
</dbReference>
<dbReference type="PANTHER" id="PTHR43116:SF3">
    <property type="entry name" value="CLASS I PEPTIDE CHAIN RELEASE FACTOR"/>
    <property type="match status" value="1"/>
</dbReference>
<dbReference type="Gene3D" id="3.30.160.20">
    <property type="match status" value="1"/>
</dbReference>
<dbReference type="PROSITE" id="PS00745">
    <property type="entry name" value="RF_PROK_I"/>
    <property type="match status" value="1"/>
</dbReference>